<organism evidence="1">
    <name type="scientific">viral metagenome</name>
    <dbReference type="NCBI Taxonomy" id="1070528"/>
    <lineage>
        <taxon>unclassified sequences</taxon>
        <taxon>metagenomes</taxon>
        <taxon>organismal metagenomes</taxon>
    </lineage>
</organism>
<protein>
    <submittedName>
        <fullName evidence="1">Uncharacterized protein</fullName>
    </submittedName>
</protein>
<dbReference type="AlphaFoldDB" id="A0A6C0F6H2"/>
<proteinExistence type="predicted"/>
<reference evidence="1" key="1">
    <citation type="journal article" date="2020" name="Nature">
        <title>Giant virus diversity and host interactions through global metagenomics.</title>
        <authorList>
            <person name="Schulz F."/>
            <person name="Roux S."/>
            <person name="Paez-Espino D."/>
            <person name="Jungbluth S."/>
            <person name="Walsh D.A."/>
            <person name="Denef V.J."/>
            <person name="McMahon K.D."/>
            <person name="Konstantinidis K.T."/>
            <person name="Eloe-Fadrosh E.A."/>
            <person name="Kyrpides N.C."/>
            <person name="Woyke T."/>
        </authorList>
    </citation>
    <scope>NUCLEOTIDE SEQUENCE</scope>
    <source>
        <strain evidence="1">GVMAG-M-3300009180-45</strain>
    </source>
</reference>
<dbReference type="EMBL" id="MN739022">
    <property type="protein sequence ID" value="QHT35500.1"/>
    <property type="molecule type" value="Genomic_DNA"/>
</dbReference>
<accession>A0A6C0F6H2</accession>
<sequence>MFTVVAATMTKHTTSHDIHELFTKRMKALAQAGWEANGVPVYYPNGMTQCMTLGPVSPDMQEILKSNQARGSPVPREFVYMFGGRGPFGEKHWYESCDG</sequence>
<name>A0A6C0F6H2_9ZZZZ</name>
<evidence type="ECO:0000313" key="1">
    <source>
        <dbReference type="EMBL" id="QHT35500.1"/>
    </source>
</evidence>